<dbReference type="InterPro" id="IPR016169">
    <property type="entry name" value="FAD-bd_PCMH_sub2"/>
</dbReference>
<proteinExistence type="inferred from homology"/>
<dbReference type="InterPro" id="IPR016171">
    <property type="entry name" value="Vanillyl_alc_oxidase_C-sub2"/>
</dbReference>
<protein>
    <recommendedName>
        <fullName evidence="7">D-lactate dehydrogenase (cytochrome)</fullName>
        <ecNumber evidence="7">1.1.2.4</ecNumber>
    </recommendedName>
</protein>
<organism evidence="10 11">
    <name type="scientific">Planococcus maritimus</name>
    <dbReference type="NCBI Taxonomy" id="192421"/>
    <lineage>
        <taxon>Bacteria</taxon>
        <taxon>Bacillati</taxon>
        <taxon>Bacillota</taxon>
        <taxon>Bacilli</taxon>
        <taxon>Bacillales</taxon>
        <taxon>Caryophanaceae</taxon>
        <taxon>Planococcus</taxon>
    </lineage>
</organism>
<keyword evidence="3" id="KW-0285">Flavoprotein</keyword>
<dbReference type="PANTHER" id="PTHR11748">
    <property type="entry name" value="D-LACTATE DEHYDROGENASE"/>
    <property type="match status" value="1"/>
</dbReference>
<dbReference type="GO" id="GO:1903457">
    <property type="term" value="P:lactate catabolic process"/>
    <property type="evidence" value="ECO:0007669"/>
    <property type="project" value="TreeGrafter"/>
</dbReference>
<evidence type="ECO:0000256" key="3">
    <source>
        <dbReference type="ARBA" id="ARBA00022630"/>
    </source>
</evidence>
<evidence type="ECO:0000256" key="7">
    <source>
        <dbReference type="ARBA" id="ARBA00038897"/>
    </source>
</evidence>
<dbReference type="FunFam" id="3.30.465.10:FF:000016">
    <property type="entry name" value="probable D-lactate dehydrogenase, mitochondrial"/>
    <property type="match status" value="1"/>
</dbReference>
<evidence type="ECO:0000256" key="5">
    <source>
        <dbReference type="ARBA" id="ARBA00022946"/>
    </source>
</evidence>
<dbReference type="Proteomes" id="UP000514716">
    <property type="component" value="Chromosome"/>
</dbReference>
<dbReference type="EMBL" id="CP059540">
    <property type="protein sequence ID" value="QMT16565.1"/>
    <property type="molecule type" value="Genomic_DNA"/>
</dbReference>
<dbReference type="InterPro" id="IPR016166">
    <property type="entry name" value="FAD-bd_PCMH"/>
</dbReference>
<evidence type="ECO:0000256" key="8">
    <source>
        <dbReference type="SAM" id="MobiDB-lite"/>
    </source>
</evidence>
<evidence type="ECO:0000259" key="9">
    <source>
        <dbReference type="PROSITE" id="PS51387"/>
    </source>
</evidence>
<dbReference type="PROSITE" id="PS51387">
    <property type="entry name" value="FAD_PCMH"/>
    <property type="match status" value="1"/>
</dbReference>
<feature type="region of interest" description="Disordered" evidence="8">
    <location>
        <begin position="20"/>
        <end position="45"/>
    </location>
</feature>
<dbReference type="Gene3D" id="1.10.45.10">
    <property type="entry name" value="Vanillyl-alcohol Oxidase, Chain A, domain 4"/>
    <property type="match status" value="1"/>
</dbReference>
<dbReference type="KEGG" id="pdec:H1Q58_11345"/>
<name>A0A7D7SF90_PLAMR</name>
<dbReference type="GO" id="GO:0008720">
    <property type="term" value="F:D-lactate dehydrogenase (NAD+) activity"/>
    <property type="evidence" value="ECO:0007669"/>
    <property type="project" value="TreeGrafter"/>
</dbReference>
<comment type="similarity">
    <text evidence="2">Belongs to the FAD-binding oxidoreductase/transferase type 4 family.</text>
</comment>
<dbReference type="GO" id="GO:0004458">
    <property type="term" value="F:D-lactate dehydrogenase (cytochrome) activity"/>
    <property type="evidence" value="ECO:0007669"/>
    <property type="project" value="UniProtKB-EC"/>
</dbReference>
<sequence>MSLTETTSKWVEILSGRLNPGQVSSSEGERYRHSHDESDHAPVEPDLVCFPESTKDVQVVLAFAKEQQIPVTAFGAGSGLEGSAIPVQKGISLNFERMNQVLHFAPEDLLVTVQPGITRLALNRRINRQGLQFPIDPGADASIGGMAATNASGTTAVRYGVMRDQILDMEVVLANGSIIHTGTKAKKSSSGYSIGGLFVGSEGTLGIITEITLKLHAIPEHVIAASCTFDTPRECAEAANNVLLMGIPIQRMEFVDAPSIKKVNEYGGYGLPEKHSLFFEFAGLTQSASEDARIAEELMTDLGAQNWHVAVDAEERATIWKARHEMAYAYRHQPGVSVTGGDVCVPISKLPDLLEHGRELIEASGLEGGLLGHIGDGNFHTCIVYDPESPEQKRVAFGINDQLAFRAIELGGTCTGEHGVGLGKQKFQESEHGEALALFKNMKQMLDPDNILNPGKIFA</sequence>
<dbReference type="GO" id="GO:0071949">
    <property type="term" value="F:FAD binding"/>
    <property type="evidence" value="ECO:0007669"/>
    <property type="project" value="InterPro"/>
</dbReference>
<dbReference type="FunFam" id="1.10.45.10:FF:000001">
    <property type="entry name" value="D-lactate dehydrogenase mitochondrial"/>
    <property type="match status" value="1"/>
</dbReference>
<dbReference type="InterPro" id="IPR004113">
    <property type="entry name" value="FAD-bd_oxidored_4_C"/>
</dbReference>
<evidence type="ECO:0000256" key="2">
    <source>
        <dbReference type="ARBA" id="ARBA00008000"/>
    </source>
</evidence>
<dbReference type="PANTHER" id="PTHR11748:SF111">
    <property type="entry name" value="D-LACTATE DEHYDROGENASE, MITOCHONDRIAL-RELATED"/>
    <property type="match status" value="1"/>
</dbReference>
<evidence type="ECO:0000313" key="11">
    <source>
        <dbReference type="Proteomes" id="UP000514716"/>
    </source>
</evidence>
<keyword evidence="5" id="KW-0809">Transit peptide</keyword>
<dbReference type="Pfam" id="PF02913">
    <property type="entry name" value="FAD-oxidase_C"/>
    <property type="match status" value="1"/>
</dbReference>
<accession>A0A7D7SF90</accession>
<dbReference type="SUPFAM" id="SSF56176">
    <property type="entry name" value="FAD-binding/transporter-associated domain-like"/>
    <property type="match status" value="1"/>
</dbReference>
<gene>
    <name evidence="10" type="ORF">H1Q58_11345</name>
</gene>
<dbReference type="Gene3D" id="3.30.70.2740">
    <property type="match status" value="1"/>
</dbReference>
<feature type="domain" description="FAD-binding PCMH-type" evidence="9">
    <location>
        <begin position="41"/>
        <end position="218"/>
    </location>
</feature>
<evidence type="ECO:0000256" key="4">
    <source>
        <dbReference type="ARBA" id="ARBA00022827"/>
    </source>
</evidence>
<keyword evidence="6" id="KW-0560">Oxidoreductase</keyword>
<evidence type="ECO:0000256" key="6">
    <source>
        <dbReference type="ARBA" id="ARBA00023002"/>
    </source>
</evidence>
<dbReference type="EC" id="1.1.2.4" evidence="7"/>
<dbReference type="Gene3D" id="3.30.465.10">
    <property type="match status" value="1"/>
</dbReference>
<evidence type="ECO:0000313" key="10">
    <source>
        <dbReference type="EMBL" id="QMT16565.1"/>
    </source>
</evidence>
<dbReference type="FunFam" id="3.30.70.2740:FF:000001">
    <property type="entry name" value="D-lactate dehydrogenase mitochondrial"/>
    <property type="match status" value="1"/>
</dbReference>
<keyword evidence="4" id="KW-0274">FAD</keyword>
<dbReference type="InterPro" id="IPR016164">
    <property type="entry name" value="FAD-linked_Oxase-like_C"/>
</dbReference>
<reference evidence="10 11" key="1">
    <citation type="submission" date="2020-07" db="EMBL/GenBank/DDBJ databases">
        <title>Screening of a cold-adapted Planococcus bacterium producing protease in traditional shrimp paste and protease identification by genome sequencing.</title>
        <authorList>
            <person name="Gao R."/>
            <person name="Leng W."/>
            <person name="Chu Q."/>
            <person name="Wu X."/>
            <person name="Liu H."/>
            <person name="Li X."/>
        </authorList>
    </citation>
    <scope>NUCLEOTIDE SEQUENCE [LARGE SCALE GENOMIC DNA]</scope>
    <source>
        <strain evidence="10 11">XJ11</strain>
    </source>
</reference>
<dbReference type="InterPro" id="IPR006094">
    <property type="entry name" value="Oxid_FAD_bind_N"/>
</dbReference>
<evidence type="ECO:0000256" key="1">
    <source>
        <dbReference type="ARBA" id="ARBA00001974"/>
    </source>
</evidence>
<dbReference type="InterPro" id="IPR036318">
    <property type="entry name" value="FAD-bd_PCMH-like_sf"/>
</dbReference>
<feature type="compositionally biased region" description="Basic and acidic residues" evidence="8">
    <location>
        <begin position="27"/>
        <end position="43"/>
    </location>
</feature>
<dbReference type="AlphaFoldDB" id="A0A7D7SF90"/>
<dbReference type="Pfam" id="PF01565">
    <property type="entry name" value="FAD_binding_4"/>
    <property type="match status" value="1"/>
</dbReference>
<keyword evidence="11" id="KW-1185">Reference proteome</keyword>
<comment type="cofactor">
    <cofactor evidence="1">
        <name>FAD</name>
        <dbReference type="ChEBI" id="CHEBI:57692"/>
    </cofactor>
</comment>
<dbReference type="SUPFAM" id="SSF55103">
    <property type="entry name" value="FAD-linked oxidases, C-terminal domain"/>
    <property type="match status" value="1"/>
</dbReference>
<dbReference type="RefSeq" id="WP_182091529.1">
    <property type="nucleotide sequence ID" value="NZ_CP059540.1"/>
</dbReference>